<dbReference type="InterPro" id="IPR003591">
    <property type="entry name" value="Leu-rich_rpt_typical-subtyp"/>
</dbReference>
<keyword evidence="2" id="KW-0677">Repeat</keyword>
<dbReference type="OrthoDB" id="1394818at2759"/>
<dbReference type="GeneID" id="108743610"/>
<dbReference type="SMART" id="SM00369">
    <property type="entry name" value="LRR_TYP"/>
    <property type="match status" value="3"/>
</dbReference>
<name>A0A1W4XPJ4_AGRPL</name>
<dbReference type="PANTHER" id="PTHR48051:SF1">
    <property type="entry name" value="RAS SUPPRESSOR PROTEIN 1"/>
    <property type="match status" value="1"/>
</dbReference>
<dbReference type="PANTHER" id="PTHR48051">
    <property type="match status" value="1"/>
</dbReference>
<dbReference type="SUPFAM" id="SSF52075">
    <property type="entry name" value="Outer arm dynein light chain 1"/>
    <property type="match status" value="1"/>
</dbReference>
<gene>
    <name evidence="5" type="primary">LOC108743610</name>
</gene>
<dbReference type="Proteomes" id="UP000192223">
    <property type="component" value="Unplaced"/>
</dbReference>
<feature type="compositionally biased region" description="Basic and acidic residues" evidence="3">
    <location>
        <begin position="1"/>
        <end position="10"/>
    </location>
</feature>
<keyword evidence="4" id="KW-1185">Reference proteome</keyword>
<evidence type="ECO:0000313" key="5">
    <source>
        <dbReference type="RefSeq" id="XP_018334692.1"/>
    </source>
</evidence>
<dbReference type="Pfam" id="PF13855">
    <property type="entry name" value="LRR_8"/>
    <property type="match status" value="1"/>
</dbReference>
<sequence length="184" mass="20988">MPRNHKENNKNENNGLNRNRNHSVSPEEPTIGKKPQWTELEITGTIRNLSPNLFHLQNLTALYVKNNNLQRLPPDINQLVNLRALDLSCNKLRSLPAELGDLMNLRELLLSHNFLRILPYELGKLFNLIVLGLHGNPLNKDIMTIYSEPNGTHKLLTYMLDNLQGRICLSLFLALPGAYNVQPL</sequence>
<dbReference type="InterPro" id="IPR001611">
    <property type="entry name" value="Leu-rich_rpt"/>
</dbReference>
<proteinExistence type="predicted"/>
<evidence type="ECO:0000256" key="3">
    <source>
        <dbReference type="SAM" id="MobiDB-lite"/>
    </source>
</evidence>
<evidence type="ECO:0000256" key="2">
    <source>
        <dbReference type="ARBA" id="ARBA00022737"/>
    </source>
</evidence>
<organism evidence="4 5">
    <name type="scientific">Agrilus planipennis</name>
    <name type="common">Emerald ash borer</name>
    <name type="synonym">Agrilus marcopoli</name>
    <dbReference type="NCBI Taxonomy" id="224129"/>
    <lineage>
        <taxon>Eukaryota</taxon>
        <taxon>Metazoa</taxon>
        <taxon>Ecdysozoa</taxon>
        <taxon>Arthropoda</taxon>
        <taxon>Hexapoda</taxon>
        <taxon>Insecta</taxon>
        <taxon>Pterygota</taxon>
        <taxon>Neoptera</taxon>
        <taxon>Endopterygota</taxon>
        <taxon>Coleoptera</taxon>
        <taxon>Polyphaga</taxon>
        <taxon>Elateriformia</taxon>
        <taxon>Buprestoidea</taxon>
        <taxon>Buprestidae</taxon>
        <taxon>Agrilinae</taxon>
        <taxon>Agrilus</taxon>
    </lineage>
</organism>
<dbReference type="InterPro" id="IPR032675">
    <property type="entry name" value="LRR_dom_sf"/>
</dbReference>
<dbReference type="InterPro" id="IPR050216">
    <property type="entry name" value="LRR_domain-containing"/>
</dbReference>
<accession>A0A1W4XPJ4</accession>
<feature type="region of interest" description="Disordered" evidence="3">
    <location>
        <begin position="1"/>
        <end position="36"/>
    </location>
</feature>
<keyword evidence="1" id="KW-0433">Leucine-rich repeat</keyword>
<evidence type="ECO:0000256" key="1">
    <source>
        <dbReference type="ARBA" id="ARBA00022614"/>
    </source>
</evidence>
<reference evidence="5" key="1">
    <citation type="submission" date="2025-08" db="UniProtKB">
        <authorList>
            <consortium name="RefSeq"/>
        </authorList>
    </citation>
    <scope>IDENTIFICATION</scope>
    <source>
        <tissue evidence="5">Entire body</tissue>
    </source>
</reference>
<dbReference type="GO" id="GO:0005737">
    <property type="term" value="C:cytoplasm"/>
    <property type="evidence" value="ECO:0007669"/>
    <property type="project" value="TreeGrafter"/>
</dbReference>
<dbReference type="RefSeq" id="XP_018334692.1">
    <property type="nucleotide sequence ID" value="XM_018479190.2"/>
</dbReference>
<dbReference type="Gene3D" id="3.80.10.10">
    <property type="entry name" value="Ribonuclease Inhibitor"/>
    <property type="match status" value="1"/>
</dbReference>
<protein>
    <submittedName>
        <fullName evidence="5">CCR4-NOT transcription complex subunit 6-like isoform X2</fullName>
    </submittedName>
</protein>
<dbReference type="AlphaFoldDB" id="A0A1W4XPJ4"/>
<evidence type="ECO:0000313" key="4">
    <source>
        <dbReference type="Proteomes" id="UP000192223"/>
    </source>
</evidence>
<dbReference type="PROSITE" id="PS51450">
    <property type="entry name" value="LRR"/>
    <property type="match status" value="1"/>
</dbReference>